<proteinExistence type="predicted"/>
<keyword evidence="1" id="KW-1133">Transmembrane helix</keyword>
<sequence length="103" mass="11807">MARVRYLDSSIKDKIRLQNAWRLSGGGQQLNGIEELMKGMNLGSLEEELRGELRNSAIPKTVFRYSAVNALIITAFTAAYVIYRRSRDLAKKSLHRWWDPPPT</sequence>
<gene>
    <name evidence="2" type="ORF">BDK51DRAFT_34502</name>
</gene>
<keyword evidence="3" id="KW-1185">Reference proteome</keyword>
<keyword evidence="1" id="KW-0472">Membrane</keyword>
<organism evidence="2 3">
    <name type="scientific">Blyttiomyces helicus</name>
    <dbReference type="NCBI Taxonomy" id="388810"/>
    <lineage>
        <taxon>Eukaryota</taxon>
        <taxon>Fungi</taxon>
        <taxon>Fungi incertae sedis</taxon>
        <taxon>Chytridiomycota</taxon>
        <taxon>Chytridiomycota incertae sedis</taxon>
        <taxon>Chytridiomycetes</taxon>
        <taxon>Chytridiomycetes incertae sedis</taxon>
        <taxon>Blyttiomyces</taxon>
    </lineage>
</organism>
<keyword evidence="1" id="KW-0812">Transmembrane</keyword>
<evidence type="ECO:0000313" key="3">
    <source>
        <dbReference type="Proteomes" id="UP000269721"/>
    </source>
</evidence>
<name>A0A4P9WAD6_9FUNG</name>
<evidence type="ECO:0000256" key="1">
    <source>
        <dbReference type="SAM" id="Phobius"/>
    </source>
</evidence>
<protein>
    <submittedName>
        <fullName evidence="2">Uncharacterized protein</fullName>
    </submittedName>
</protein>
<evidence type="ECO:0000313" key="2">
    <source>
        <dbReference type="EMBL" id="RKO89172.1"/>
    </source>
</evidence>
<reference evidence="3" key="1">
    <citation type="journal article" date="2018" name="Nat. Microbiol.">
        <title>Leveraging single-cell genomics to expand the fungal tree of life.</title>
        <authorList>
            <person name="Ahrendt S.R."/>
            <person name="Quandt C.A."/>
            <person name="Ciobanu D."/>
            <person name="Clum A."/>
            <person name="Salamov A."/>
            <person name="Andreopoulos B."/>
            <person name="Cheng J.F."/>
            <person name="Woyke T."/>
            <person name="Pelin A."/>
            <person name="Henrissat B."/>
            <person name="Reynolds N.K."/>
            <person name="Benny G.L."/>
            <person name="Smith M.E."/>
            <person name="James T.Y."/>
            <person name="Grigoriev I.V."/>
        </authorList>
    </citation>
    <scope>NUCLEOTIDE SEQUENCE [LARGE SCALE GENOMIC DNA]</scope>
</reference>
<dbReference type="AlphaFoldDB" id="A0A4P9WAD6"/>
<dbReference type="Proteomes" id="UP000269721">
    <property type="component" value="Unassembled WGS sequence"/>
</dbReference>
<feature type="transmembrane region" description="Helical" evidence="1">
    <location>
        <begin position="62"/>
        <end position="83"/>
    </location>
</feature>
<dbReference type="EMBL" id="KZ996241">
    <property type="protein sequence ID" value="RKO89172.1"/>
    <property type="molecule type" value="Genomic_DNA"/>
</dbReference>
<accession>A0A4P9WAD6</accession>